<accession>A0A1I8BTZ4</accession>
<reference evidence="2" key="1">
    <citation type="submission" date="2016-11" db="UniProtKB">
        <authorList>
            <consortium name="WormBaseParasite"/>
        </authorList>
    </citation>
    <scope>IDENTIFICATION</scope>
</reference>
<evidence type="ECO:0000313" key="1">
    <source>
        <dbReference type="Proteomes" id="UP000095281"/>
    </source>
</evidence>
<sequence length="131" mass="15721">MTVLFRTLKQISGEMITNNPNMNLHEIIIEQGKDEISKLRRLNIPRIFDREPFKITSNKLEKFIEYYNKKFEEKFELKIIENGLNNISKIMNFEDYKNYLDNKCLLSYYGKEDFDTKEKLTADAINNIQLR</sequence>
<protein>
    <submittedName>
        <fullName evidence="2">Uncharacterized protein</fullName>
    </submittedName>
</protein>
<dbReference type="WBParaSite" id="MhA1_Contig621.frz3.gene8">
    <property type="protein sequence ID" value="MhA1_Contig621.frz3.gene8"/>
    <property type="gene ID" value="MhA1_Contig621.frz3.gene8"/>
</dbReference>
<evidence type="ECO:0000313" key="2">
    <source>
        <dbReference type="WBParaSite" id="MhA1_Contig621.frz3.gene8"/>
    </source>
</evidence>
<dbReference type="AlphaFoldDB" id="A0A1I8BTZ4"/>
<keyword evidence="1" id="KW-1185">Reference proteome</keyword>
<organism evidence="1 2">
    <name type="scientific">Meloidogyne hapla</name>
    <name type="common">Root-knot nematode worm</name>
    <dbReference type="NCBI Taxonomy" id="6305"/>
    <lineage>
        <taxon>Eukaryota</taxon>
        <taxon>Metazoa</taxon>
        <taxon>Ecdysozoa</taxon>
        <taxon>Nematoda</taxon>
        <taxon>Chromadorea</taxon>
        <taxon>Rhabditida</taxon>
        <taxon>Tylenchina</taxon>
        <taxon>Tylenchomorpha</taxon>
        <taxon>Tylenchoidea</taxon>
        <taxon>Meloidogynidae</taxon>
        <taxon>Meloidogyninae</taxon>
        <taxon>Meloidogyne</taxon>
    </lineage>
</organism>
<dbReference type="Proteomes" id="UP000095281">
    <property type="component" value="Unplaced"/>
</dbReference>
<name>A0A1I8BTZ4_MELHA</name>
<proteinExistence type="predicted"/>